<evidence type="ECO:0000313" key="2">
    <source>
        <dbReference type="EMBL" id="SEV98629.1"/>
    </source>
</evidence>
<dbReference type="Gene3D" id="3.60.15.10">
    <property type="entry name" value="Ribonuclease Z/Hydroxyacylglutathione hydrolase-like"/>
    <property type="match status" value="1"/>
</dbReference>
<dbReference type="AlphaFoldDB" id="A0A1I0NCI6"/>
<evidence type="ECO:0000259" key="1">
    <source>
        <dbReference type="Pfam" id="PF00753"/>
    </source>
</evidence>
<dbReference type="GO" id="GO:0016787">
    <property type="term" value="F:hydrolase activity"/>
    <property type="evidence" value="ECO:0007669"/>
    <property type="project" value="UniProtKB-KW"/>
</dbReference>
<organism evidence="2 3">
    <name type="scientific">Chryseobacterium wanjuense</name>
    <dbReference type="NCBI Taxonomy" id="356305"/>
    <lineage>
        <taxon>Bacteria</taxon>
        <taxon>Pseudomonadati</taxon>
        <taxon>Bacteroidota</taxon>
        <taxon>Flavobacteriia</taxon>
        <taxon>Flavobacteriales</taxon>
        <taxon>Weeksellaceae</taxon>
        <taxon>Chryseobacterium group</taxon>
        <taxon>Chryseobacterium</taxon>
    </lineage>
</organism>
<sequence length="388" mass="43953">MTIYSFCIVWINSCVLTTITITQNIFMTVAEKIIKPTQAGIFRTVFLYTGQGEATLMVIPTGQNVNDYMYVLVDSDKDNEENEIDLVYLFKELFSNGGKLSTFINTHPHNDHIGGIKEIYDEIGFSEVWHSNHKAGGKHKEKYEVFTEVLKKVGKSNEYFLLGTNELNKIRTSENVPTTKKLGLIDFQVISPAQYLCEDIQEGDADERNKRIHEQCGVIKFTYGTNPKSILMTGDSDKEAWKEHITEYHKDSLPADVLSASHHGSRTFFKNGKDDKDVYETHIEYIKPSYLIISAPKQSESPHEHPHDDAMELYKKHIDEDGILHLGANIESVIVDIDSYGNITVKTDKELIEKYGISENGGENEKNDASKNVYIGVQTSRIDNKPMG</sequence>
<dbReference type="InterPro" id="IPR036866">
    <property type="entry name" value="RibonucZ/Hydroxyglut_hydro"/>
</dbReference>
<dbReference type="EMBL" id="FOIU01000001">
    <property type="protein sequence ID" value="SEV98629.1"/>
    <property type="molecule type" value="Genomic_DNA"/>
</dbReference>
<accession>A0A1I0NCI6</accession>
<gene>
    <name evidence="2" type="ORF">SAMN05421841_0494</name>
</gene>
<dbReference type="InterPro" id="IPR001279">
    <property type="entry name" value="Metallo-B-lactamas"/>
</dbReference>
<feature type="domain" description="Metallo-beta-lactamase" evidence="1">
    <location>
        <begin position="98"/>
        <end position="149"/>
    </location>
</feature>
<evidence type="ECO:0000313" key="3">
    <source>
        <dbReference type="Proteomes" id="UP000199469"/>
    </source>
</evidence>
<dbReference type="Pfam" id="PF00753">
    <property type="entry name" value="Lactamase_B"/>
    <property type="match status" value="1"/>
</dbReference>
<dbReference type="PANTHER" id="PTHR30619:SF1">
    <property type="entry name" value="RECOMBINATION PROTEIN 2"/>
    <property type="match status" value="1"/>
</dbReference>
<proteinExistence type="predicted"/>
<dbReference type="SUPFAM" id="SSF56281">
    <property type="entry name" value="Metallo-hydrolase/oxidoreductase"/>
    <property type="match status" value="1"/>
</dbReference>
<name>A0A1I0NCI6_9FLAO</name>
<keyword evidence="2" id="KW-0378">Hydrolase</keyword>
<keyword evidence="3" id="KW-1185">Reference proteome</keyword>
<dbReference type="STRING" id="356305.SAMN05421841_0494"/>
<dbReference type="InterPro" id="IPR052159">
    <property type="entry name" value="Competence_DNA_uptake"/>
</dbReference>
<dbReference type="Proteomes" id="UP000199469">
    <property type="component" value="Unassembled WGS sequence"/>
</dbReference>
<protein>
    <submittedName>
        <fullName evidence="2">Metal-dependent hydrolase, beta-lactamase superfamily II</fullName>
    </submittedName>
</protein>
<dbReference type="PANTHER" id="PTHR30619">
    <property type="entry name" value="DNA INTERNALIZATION/COMPETENCE PROTEIN COMEC/REC2"/>
    <property type="match status" value="1"/>
</dbReference>
<reference evidence="3" key="1">
    <citation type="submission" date="2016-10" db="EMBL/GenBank/DDBJ databases">
        <authorList>
            <person name="Varghese N."/>
            <person name="Submissions S."/>
        </authorList>
    </citation>
    <scope>NUCLEOTIDE SEQUENCE [LARGE SCALE GENOMIC DNA]</scope>
    <source>
        <strain evidence="3">DSM 17724</strain>
    </source>
</reference>